<evidence type="ECO:0008006" key="3">
    <source>
        <dbReference type="Google" id="ProtNLM"/>
    </source>
</evidence>
<accession>A0ABV1DWH5</accession>
<protein>
    <recommendedName>
        <fullName evidence="3">YARHG domain-containing protein</fullName>
    </recommendedName>
</protein>
<evidence type="ECO:0000313" key="1">
    <source>
        <dbReference type="EMBL" id="MEQ2439405.1"/>
    </source>
</evidence>
<dbReference type="EMBL" id="JBBMFD010000001">
    <property type="protein sequence ID" value="MEQ2439405.1"/>
    <property type="molecule type" value="Genomic_DNA"/>
</dbReference>
<gene>
    <name evidence="1" type="ORF">WMO26_01035</name>
</gene>
<evidence type="ECO:0000313" key="2">
    <source>
        <dbReference type="Proteomes" id="UP001489509"/>
    </source>
</evidence>
<keyword evidence="2" id="KW-1185">Reference proteome</keyword>
<name>A0ABV1DWH5_9FIRM</name>
<organism evidence="1 2">
    <name type="scientific">Solibaculum intestinale</name>
    <dbReference type="NCBI Taxonomy" id="3133165"/>
    <lineage>
        <taxon>Bacteria</taxon>
        <taxon>Bacillati</taxon>
        <taxon>Bacillota</taxon>
        <taxon>Clostridia</taxon>
        <taxon>Eubacteriales</taxon>
        <taxon>Oscillospiraceae</taxon>
        <taxon>Solibaculum</taxon>
    </lineage>
</organism>
<dbReference type="Proteomes" id="UP001489509">
    <property type="component" value="Unassembled WGS sequence"/>
</dbReference>
<comment type="caution">
    <text evidence="1">The sequence shown here is derived from an EMBL/GenBank/DDBJ whole genome shotgun (WGS) entry which is preliminary data.</text>
</comment>
<sequence>MTIFFKAISPVLLICSFSVKNEAACEETPEEHQYNRYQLGKHHVKPEKVGTQINSYSQSDDANDRVFHEFIRRRSFLLRKDKLFRNELIDRLYSPKSRQALSPDDPLSHTHQYIKRIEIRNSDSAADKGVTKKL</sequence>
<reference evidence="1 2" key="1">
    <citation type="submission" date="2024-03" db="EMBL/GenBank/DDBJ databases">
        <title>Human intestinal bacterial collection.</title>
        <authorList>
            <person name="Pauvert C."/>
            <person name="Hitch T.C.A."/>
            <person name="Clavel T."/>
        </authorList>
    </citation>
    <scope>NUCLEOTIDE SEQUENCE [LARGE SCALE GENOMIC DNA]</scope>
    <source>
        <strain evidence="1 2">CLA-JM-H44</strain>
    </source>
</reference>
<proteinExistence type="predicted"/>